<organism evidence="2 3">
    <name type="scientific">Diaphorina citri</name>
    <name type="common">Asian citrus psyllid</name>
    <dbReference type="NCBI Taxonomy" id="121845"/>
    <lineage>
        <taxon>Eukaryota</taxon>
        <taxon>Metazoa</taxon>
        <taxon>Ecdysozoa</taxon>
        <taxon>Arthropoda</taxon>
        <taxon>Hexapoda</taxon>
        <taxon>Insecta</taxon>
        <taxon>Pterygota</taxon>
        <taxon>Neoptera</taxon>
        <taxon>Paraneoptera</taxon>
        <taxon>Hemiptera</taxon>
        <taxon>Sternorrhyncha</taxon>
        <taxon>Psylloidea</taxon>
        <taxon>Psyllidae</taxon>
        <taxon>Diaphorininae</taxon>
        <taxon>Diaphorina</taxon>
    </lineage>
</organism>
<keyword evidence="1" id="KW-1133">Transmembrane helix</keyword>
<dbReference type="Proteomes" id="UP000079169">
    <property type="component" value="Unplaced"/>
</dbReference>
<reference evidence="3" key="1">
    <citation type="submission" date="2025-08" db="UniProtKB">
        <authorList>
            <consortium name="RefSeq"/>
        </authorList>
    </citation>
    <scope>IDENTIFICATION</scope>
</reference>
<dbReference type="KEGG" id="dci:103514332"/>
<dbReference type="GeneID" id="103514332"/>
<dbReference type="AlphaFoldDB" id="A0A3Q0J855"/>
<proteinExistence type="predicted"/>
<name>A0A3Q0J855_DIACI</name>
<evidence type="ECO:0000256" key="1">
    <source>
        <dbReference type="SAM" id="Phobius"/>
    </source>
</evidence>
<dbReference type="PaxDb" id="121845-A0A3Q0J855"/>
<evidence type="ECO:0000313" key="2">
    <source>
        <dbReference type="Proteomes" id="UP000079169"/>
    </source>
</evidence>
<evidence type="ECO:0000313" key="3">
    <source>
        <dbReference type="RefSeq" id="XP_026683143.1"/>
    </source>
</evidence>
<keyword evidence="1" id="KW-0812">Transmembrane</keyword>
<dbReference type="PANTHER" id="PTHR36694:SF11">
    <property type="entry name" value="LP21121P-RELATED"/>
    <property type="match status" value="1"/>
</dbReference>
<sequence>MQIMFKKAPLESCCGLLPLRLASLIFGFLQLVITLALLLIMSTLLFADAQEISRRLEDDLTEVAEREGISLQHADMREIAIDAGTRSSNILKMHTGRQIFQVVIEILYAVTLCLLFLVITIMMMLYGLITRKVQFIVPWMYAELIIIIIIPSIITVCCMINRYQQNALGITYVIPICVHVFCVFTWIVVYSYYTKLRHCLSSYNTYHKTEHSDVTSNTSNKTLIQIFDI</sequence>
<gene>
    <name evidence="3" type="primary">LOC103514332</name>
</gene>
<feature type="transmembrane region" description="Helical" evidence="1">
    <location>
        <begin position="169"/>
        <end position="193"/>
    </location>
</feature>
<accession>A0A3Q0J855</accession>
<keyword evidence="1" id="KW-0472">Membrane</keyword>
<feature type="transmembrane region" description="Helical" evidence="1">
    <location>
        <begin position="21"/>
        <end position="47"/>
    </location>
</feature>
<feature type="transmembrane region" description="Helical" evidence="1">
    <location>
        <begin position="106"/>
        <end position="129"/>
    </location>
</feature>
<dbReference type="RefSeq" id="XP_026683143.1">
    <property type="nucleotide sequence ID" value="XM_026827342.1"/>
</dbReference>
<protein>
    <submittedName>
        <fullName evidence="3">Uncharacterized protein LOC103514332</fullName>
    </submittedName>
</protein>
<dbReference type="PANTHER" id="PTHR36694">
    <property type="entry name" value="PASIFLORA 1, ISOFORM A-RELATED"/>
    <property type="match status" value="1"/>
</dbReference>
<keyword evidence="2" id="KW-1185">Reference proteome</keyword>
<feature type="transmembrane region" description="Helical" evidence="1">
    <location>
        <begin position="141"/>
        <end position="163"/>
    </location>
</feature>